<evidence type="ECO:0000313" key="2">
    <source>
        <dbReference type="Proteomes" id="UP000614601"/>
    </source>
</evidence>
<dbReference type="InterPro" id="IPR016024">
    <property type="entry name" value="ARM-type_fold"/>
</dbReference>
<comment type="caution">
    <text evidence="1">The sequence shown here is derived from an EMBL/GenBank/DDBJ whole genome shotgun (WGS) entry which is preliminary data.</text>
</comment>
<accession>A0A811KR18</accession>
<protein>
    <submittedName>
        <fullName evidence="1">Uncharacterized protein</fullName>
    </submittedName>
</protein>
<dbReference type="OrthoDB" id="5806973at2759"/>
<dbReference type="EMBL" id="CAJFDH010000003">
    <property type="protein sequence ID" value="CAD5217743.1"/>
    <property type="molecule type" value="Genomic_DNA"/>
</dbReference>
<dbReference type="AlphaFoldDB" id="A0A811KR18"/>
<dbReference type="SUPFAM" id="SSF48371">
    <property type="entry name" value="ARM repeat"/>
    <property type="match status" value="1"/>
</dbReference>
<organism evidence="1 2">
    <name type="scientific">Bursaphelenchus okinawaensis</name>
    <dbReference type="NCBI Taxonomy" id="465554"/>
    <lineage>
        <taxon>Eukaryota</taxon>
        <taxon>Metazoa</taxon>
        <taxon>Ecdysozoa</taxon>
        <taxon>Nematoda</taxon>
        <taxon>Chromadorea</taxon>
        <taxon>Rhabditida</taxon>
        <taxon>Tylenchina</taxon>
        <taxon>Tylenchomorpha</taxon>
        <taxon>Aphelenchoidea</taxon>
        <taxon>Aphelenchoididae</taxon>
        <taxon>Bursaphelenchus</taxon>
    </lineage>
</organism>
<dbReference type="InterPro" id="IPR011989">
    <property type="entry name" value="ARM-like"/>
</dbReference>
<keyword evidence="2" id="KW-1185">Reference proteome</keyword>
<dbReference type="Proteomes" id="UP000614601">
    <property type="component" value="Unassembled WGS sequence"/>
</dbReference>
<reference evidence="1" key="1">
    <citation type="submission" date="2020-09" db="EMBL/GenBank/DDBJ databases">
        <authorList>
            <person name="Kikuchi T."/>
        </authorList>
    </citation>
    <scope>NUCLEOTIDE SEQUENCE</scope>
    <source>
        <strain evidence="1">SH1</strain>
    </source>
</reference>
<dbReference type="EMBL" id="CAJFCW020000003">
    <property type="protein sequence ID" value="CAG9108405.1"/>
    <property type="molecule type" value="Genomic_DNA"/>
</dbReference>
<evidence type="ECO:0000313" key="1">
    <source>
        <dbReference type="EMBL" id="CAD5217743.1"/>
    </source>
</evidence>
<dbReference type="Gene3D" id="1.25.10.10">
    <property type="entry name" value="Leucine-rich Repeat Variant"/>
    <property type="match status" value="1"/>
</dbReference>
<dbReference type="Proteomes" id="UP000783686">
    <property type="component" value="Unassembled WGS sequence"/>
</dbReference>
<name>A0A811KR18_9BILA</name>
<gene>
    <name evidence="1" type="ORF">BOKJ2_LOCUS7245</name>
</gene>
<sequence length="921" mass="105010">MENWQNVRHELRDVSHLDETEGLKPEVLRQWFIIAATSLDNNLRVKVEEALQKLSRRHETVVLVSQLIRTDNDMNVQVFGATYLANNVDSFVDILLESDNMEESLATLKDILGYGLSTNDMPSNIRAILLNGVLSNVYRNISQLHQSFSVKRSRSDHITKFNHRIMSFVYQAIQESEDEKLFECAAELIKNFWTLNGVELDTMWPIVEMLFASGKVNYNTVVHLTTGIRLFLPKQHPKLTSQFTTYLIAFSREKLMPVMKRSTHEALTDDKIIDNSEPMECNAEICDFYGFLLSNLANVAFSRRSEGESYPQLDFIVENIFNHMVKLSNLEGKPGSVDQFSEAAGMFYNRMYEALTNVIYNVGPERRKKLGAALEPALSPTFVKSRVGPADIYDDELEAIERYREYMEDLVLIMDMLSDHNIISVMFDELANVSNDIGADASVRISRITVIYFYLTSLESIPTDKLLPQANVLSDTLILIGSLDVSEDEKGYCLCYFLAFISSLIEKDVNYAPVVAEFFEFLHPHIRSFLRYPKAQNSALKLIFTYSKHCQVKEFAVKDLCEDMVHYASTNRDPAIQKMVMASLLNFLCVEPAEQESKADQIAIFILEFIESRCERCVQIMQEVTVATLGAFRDQSQIIGFLGQNANAKAKEVATPLVTILCDYLIKLFQLNVPEPDLVVFSNPVGAMVDIHSVRKLAHYQADYAFRYPDVYMRVYKAALDLGQEFVVFELIPHISDLVALVFDTTLEQPTVVNAEVSALELFWFLLKKKYALFEKYVESRSSESQLKNFLRAQIGLSLKTFLYSYSDEAIGKGLRVLQLYVALPENVKALMPEGYCAMIKPIFNLVFSTFFSCGQTSIAQLLVFLAEKAPDNFRNTINSQEQLQHIDERKLLLGKPSKSLFLKYFLKWNANFLKGLPVNS</sequence>
<proteinExistence type="predicted"/>